<dbReference type="Pfam" id="PF17921">
    <property type="entry name" value="Integrase_H2C2"/>
    <property type="match status" value="1"/>
</dbReference>
<evidence type="ECO:0008006" key="12">
    <source>
        <dbReference type="Google" id="ProtNLM"/>
    </source>
</evidence>
<dbReference type="GO" id="GO:0008270">
    <property type="term" value="F:zinc ion binding"/>
    <property type="evidence" value="ECO:0007669"/>
    <property type="project" value="InterPro"/>
</dbReference>
<evidence type="ECO:0000313" key="10">
    <source>
        <dbReference type="EMBL" id="RUS74671.1"/>
    </source>
</evidence>
<dbReference type="InterPro" id="IPR036397">
    <property type="entry name" value="RNaseH_sf"/>
</dbReference>
<keyword evidence="1" id="KW-0808">Transferase</keyword>
<evidence type="ECO:0000256" key="3">
    <source>
        <dbReference type="ARBA" id="ARBA00022722"/>
    </source>
</evidence>
<name>A0A433SZD9_ELYCH</name>
<evidence type="ECO:0000256" key="6">
    <source>
        <dbReference type="ARBA" id="ARBA00022918"/>
    </source>
</evidence>
<dbReference type="InterPro" id="IPR012337">
    <property type="entry name" value="RNaseH-like_sf"/>
</dbReference>
<dbReference type="InterPro" id="IPR001584">
    <property type="entry name" value="Integrase_cat-core"/>
</dbReference>
<dbReference type="SMART" id="SM00343">
    <property type="entry name" value="ZnF_C2HC"/>
    <property type="match status" value="2"/>
</dbReference>
<protein>
    <recommendedName>
        <fullName evidence="12">Endonuclease</fullName>
    </recommendedName>
</protein>
<dbReference type="InterPro" id="IPR041373">
    <property type="entry name" value="RT_RNaseH"/>
</dbReference>
<accession>A0A433SZD9</accession>
<dbReference type="InterPro" id="IPR041588">
    <property type="entry name" value="Integrase_H2C2"/>
</dbReference>
<dbReference type="GO" id="GO:0016787">
    <property type="term" value="F:hydrolase activity"/>
    <property type="evidence" value="ECO:0007669"/>
    <property type="project" value="UniProtKB-KW"/>
</dbReference>
<dbReference type="Gene3D" id="1.10.340.70">
    <property type="match status" value="1"/>
</dbReference>
<dbReference type="OrthoDB" id="6139267at2759"/>
<dbReference type="Pfam" id="PF00665">
    <property type="entry name" value="rve"/>
    <property type="match status" value="1"/>
</dbReference>
<keyword evidence="11" id="KW-1185">Reference proteome</keyword>
<dbReference type="InterPro" id="IPR043128">
    <property type="entry name" value="Rev_trsase/Diguanyl_cyclase"/>
</dbReference>
<keyword evidence="6" id="KW-0695">RNA-directed DNA polymerase</keyword>
<dbReference type="InterPro" id="IPR000477">
    <property type="entry name" value="RT_dom"/>
</dbReference>
<evidence type="ECO:0000256" key="1">
    <source>
        <dbReference type="ARBA" id="ARBA00022679"/>
    </source>
</evidence>
<dbReference type="STRING" id="188477.A0A433SZD9"/>
<dbReference type="GO" id="GO:0003676">
    <property type="term" value="F:nucleic acid binding"/>
    <property type="evidence" value="ECO:0007669"/>
    <property type="project" value="InterPro"/>
</dbReference>
<dbReference type="InterPro" id="IPR001878">
    <property type="entry name" value="Znf_CCHC"/>
</dbReference>
<dbReference type="CDD" id="cd01647">
    <property type="entry name" value="RT_LTR"/>
    <property type="match status" value="1"/>
</dbReference>
<evidence type="ECO:0000256" key="4">
    <source>
        <dbReference type="ARBA" id="ARBA00022759"/>
    </source>
</evidence>
<dbReference type="EMBL" id="RQTK01000810">
    <property type="protein sequence ID" value="RUS74671.1"/>
    <property type="molecule type" value="Genomic_DNA"/>
</dbReference>
<dbReference type="PROSITE" id="PS50878">
    <property type="entry name" value="RT_POL"/>
    <property type="match status" value="1"/>
</dbReference>
<dbReference type="InterPro" id="IPR043502">
    <property type="entry name" value="DNA/RNA_pol_sf"/>
</dbReference>
<proteinExistence type="predicted"/>
<keyword evidence="5" id="KW-0378">Hydrolase</keyword>
<reference evidence="10 11" key="1">
    <citation type="submission" date="2019-01" db="EMBL/GenBank/DDBJ databases">
        <title>A draft genome assembly of the solar-powered sea slug Elysia chlorotica.</title>
        <authorList>
            <person name="Cai H."/>
            <person name="Li Q."/>
            <person name="Fang X."/>
            <person name="Li J."/>
            <person name="Curtis N.E."/>
            <person name="Altenburger A."/>
            <person name="Shibata T."/>
            <person name="Feng M."/>
            <person name="Maeda T."/>
            <person name="Schwartz J.A."/>
            <person name="Shigenobu S."/>
            <person name="Lundholm N."/>
            <person name="Nishiyama T."/>
            <person name="Yang H."/>
            <person name="Hasebe M."/>
            <person name="Li S."/>
            <person name="Pierce S.K."/>
            <person name="Wang J."/>
        </authorList>
    </citation>
    <scope>NUCLEOTIDE SEQUENCE [LARGE SCALE GENOMIC DNA]</scope>
    <source>
        <strain evidence="10">EC2010</strain>
        <tissue evidence="10">Whole organism of an adult</tissue>
    </source>
</reference>
<feature type="domain" description="Reverse transcriptase" evidence="8">
    <location>
        <begin position="618"/>
        <end position="795"/>
    </location>
</feature>
<dbReference type="GO" id="GO:0015074">
    <property type="term" value="P:DNA integration"/>
    <property type="evidence" value="ECO:0007669"/>
    <property type="project" value="InterPro"/>
</dbReference>
<dbReference type="PANTHER" id="PTHR37984:SF7">
    <property type="entry name" value="INTEGRASE CATALYTIC DOMAIN-CONTAINING PROTEIN"/>
    <property type="match status" value="1"/>
</dbReference>
<dbReference type="InterPro" id="IPR050951">
    <property type="entry name" value="Retrovirus_Pol_polyprotein"/>
</dbReference>
<keyword evidence="3" id="KW-0540">Nuclease</keyword>
<dbReference type="Gene3D" id="3.30.70.270">
    <property type="match status" value="2"/>
</dbReference>
<organism evidence="10 11">
    <name type="scientific">Elysia chlorotica</name>
    <name type="common">Eastern emerald elysia</name>
    <name type="synonym">Sea slug</name>
    <dbReference type="NCBI Taxonomy" id="188477"/>
    <lineage>
        <taxon>Eukaryota</taxon>
        <taxon>Metazoa</taxon>
        <taxon>Spiralia</taxon>
        <taxon>Lophotrochozoa</taxon>
        <taxon>Mollusca</taxon>
        <taxon>Gastropoda</taxon>
        <taxon>Heterobranchia</taxon>
        <taxon>Euthyneura</taxon>
        <taxon>Panpulmonata</taxon>
        <taxon>Sacoglossa</taxon>
        <taxon>Placobranchoidea</taxon>
        <taxon>Plakobranchidae</taxon>
        <taxon>Elysia</taxon>
    </lineage>
</organism>
<dbReference type="SUPFAM" id="SSF56672">
    <property type="entry name" value="DNA/RNA polymerases"/>
    <property type="match status" value="1"/>
</dbReference>
<dbReference type="PANTHER" id="PTHR37984">
    <property type="entry name" value="PROTEIN CBG26694"/>
    <property type="match status" value="1"/>
</dbReference>
<dbReference type="Pfam" id="PF17917">
    <property type="entry name" value="RT_RNaseH"/>
    <property type="match status" value="1"/>
</dbReference>
<dbReference type="SUPFAM" id="SSF53098">
    <property type="entry name" value="Ribonuclease H-like"/>
    <property type="match status" value="1"/>
</dbReference>
<dbReference type="Gene3D" id="3.30.420.10">
    <property type="entry name" value="Ribonuclease H-like superfamily/Ribonuclease H"/>
    <property type="match status" value="1"/>
</dbReference>
<feature type="compositionally biased region" description="Polar residues" evidence="7">
    <location>
        <begin position="1444"/>
        <end position="1459"/>
    </location>
</feature>
<evidence type="ECO:0000259" key="9">
    <source>
        <dbReference type="PROSITE" id="PS50994"/>
    </source>
</evidence>
<dbReference type="Gene3D" id="3.10.10.10">
    <property type="entry name" value="HIV Type 1 Reverse Transcriptase, subunit A, domain 1"/>
    <property type="match status" value="1"/>
</dbReference>
<evidence type="ECO:0000256" key="7">
    <source>
        <dbReference type="SAM" id="MobiDB-lite"/>
    </source>
</evidence>
<evidence type="ECO:0000313" key="11">
    <source>
        <dbReference type="Proteomes" id="UP000271974"/>
    </source>
</evidence>
<dbReference type="Proteomes" id="UP000271974">
    <property type="component" value="Unassembled WGS sequence"/>
</dbReference>
<dbReference type="GO" id="GO:0003964">
    <property type="term" value="F:RNA-directed DNA polymerase activity"/>
    <property type="evidence" value="ECO:0007669"/>
    <property type="project" value="UniProtKB-KW"/>
</dbReference>
<sequence length="1499" mass="167133">MNTIQCPAPNCETQWPATTPTEVLIRLIDIHSATAHQTSAPAKTTAARVEKVRRPTVSAAGTSETWAYFEQRWSDYKQATRLEDSDAVFQLLECCDEALRKDLTRTFGGLASSDEQTVLANIKTLAVRQENVMVARVQLQQMRQDRDEPVRAYAARLRGQAGVCNFKIKCSSATCATKVDYSDMMIRDALIRGIEDEEIRLDILGESRQDMSLEEALHYIEAKESGKRSASRLVNNPPAIAAATSSYRRQEKNRYQAKTSEPSPASLCNYCGKPGHGQGKQERAKKCPAYGRKCTKCGIPNHFANVCRQTSRNSPNTSQIACDDSSAIFNNLCMVTSDIPSSNANFVSLDHHVYNEFCRAWEKRASDPQPFVNVTIQAVPSDAQSLGFTPTVSRATPSILFSAMADTGCQSCLAGLKLLSRMGLGQRDLLPVNMKMTAANSGAIDIIGALPLRISGTSPTNTKLETFQMVYFTSATDKLFLSKQACIALGMISPSFPTIGETNTLHSTDSEINPNTPVTEQVCKCPRRQPPPPCPTTLPFPATEENVDELEKWLLKYYEASTFNVCEHQLLPKMSGPPIRLMINPDAQPVAYHTPIPIPVHWQDEVKAGLDQDVRIGVIEPVPIGTPVTWCHRMVVCPKKSGKPRRTVDLQALNRHATRETHHTQSPFHQARKVPPHTRKTTFDAWNGYHSIALDEQDRHLTTFITPWGRYRYLVAPQGYISSGDGYSRRFDEIVADFPQKTKCIDDTLMWSDTIENAFIQAAKWLDICANNGIILNPSKFKFAKNTVEFAGFEITPTTVRPCARYLEAIRNFPTPLTITDVRSWFGLINQVSYAFASADRMLPFREILKSGTRFEWTDKLNSLFEESKALIISEIHQGVEIFDKTKPTCLATDWSKNGIGFWLFQKHCSCPSAKPFCCKTGWRITLVGSRFTSGAESRYAPIEGEALAVVDALDKARHFTLGCSDLIVAVDHKPLLKTFGDRCLDDLPNPRLRNLKEKALRYRFRVVHIPGIRHAAADAMSRKPVSEPCMLTLPDDVAALLPSIIPSIEPCLPQTFLQTICTHFQDDSTQVCSQTDSTPTELVKSVTWDNVRLATASDPIMIALSKTIEDGFPDDRTHLPPEIREFYQFRENLSTFDGVILYHDRVVVPPSLRDKILQTLHSAHQGVSQMLSRAETSFFWPGMTPAITETRARCSSCNRMAPSQPSAPPTPPVSPAFPFQCIVADYFHYRGHNYLVVVDRYSNWPIVEEASNGAAGLIAALRRIFVTYGISDELSTDGGPEFTSLATGTFLRNWGVTHRLSSVAFPHSNCRAEVGVKTVKRLITDNTDTHGSLNTDKFQRAILQYRNTPDRDTHLSPAMCVFGHPIRDFIPIHPGKYQPHATWRETLASREDALRNRHMRAAERLSEHTRPLPPLVVGDTVRIQNQTGPNPTKWDKTGIINVRDSSGPKTIGTPTMCSTRAAIPGSTDNPIDPYTVMETVHRSTDDPNTSNTCRETTH</sequence>
<feature type="region of interest" description="Disordered" evidence="7">
    <location>
        <begin position="1444"/>
        <end position="1472"/>
    </location>
</feature>
<dbReference type="GO" id="GO:0004519">
    <property type="term" value="F:endonuclease activity"/>
    <property type="evidence" value="ECO:0007669"/>
    <property type="project" value="UniProtKB-KW"/>
</dbReference>
<dbReference type="Gene3D" id="4.10.60.10">
    <property type="entry name" value="Zinc finger, CCHC-type"/>
    <property type="match status" value="1"/>
</dbReference>
<evidence type="ECO:0000256" key="2">
    <source>
        <dbReference type="ARBA" id="ARBA00022695"/>
    </source>
</evidence>
<evidence type="ECO:0000256" key="5">
    <source>
        <dbReference type="ARBA" id="ARBA00022801"/>
    </source>
</evidence>
<feature type="domain" description="Integrase catalytic" evidence="9">
    <location>
        <begin position="1215"/>
        <end position="1366"/>
    </location>
</feature>
<keyword evidence="4" id="KW-0255">Endonuclease</keyword>
<evidence type="ECO:0000259" key="8">
    <source>
        <dbReference type="PROSITE" id="PS50878"/>
    </source>
</evidence>
<gene>
    <name evidence="10" type="ORF">EGW08_017577</name>
</gene>
<dbReference type="PROSITE" id="PS50994">
    <property type="entry name" value="INTEGRASE"/>
    <property type="match status" value="1"/>
</dbReference>
<keyword evidence="2" id="KW-0548">Nucleotidyltransferase</keyword>
<comment type="caution">
    <text evidence="10">The sequence shown here is derived from an EMBL/GenBank/DDBJ whole genome shotgun (WGS) entry which is preliminary data.</text>
</comment>
<dbReference type="Pfam" id="PF00078">
    <property type="entry name" value="RVT_1"/>
    <property type="match status" value="1"/>
</dbReference>
<dbReference type="FunFam" id="1.10.340.70:FF:000004">
    <property type="entry name" value="Retrovirus-related Pol polyprotein from transposon 297-like Protein"/>
    <property type="match status" value="1"/>
</dbReference>